<sequence>MALKRTKVGHDNTETTEDINCSSSAQEVGVQDFKSMYFFRTAGTGRVLEVPHSSLQRAKELFKSSSSEAPDLPTGADWPVLPLVTPGGLILHFVEEHALLPGMTRGL</sequence>
<protein>
    <submittedName>
        <fullName evidence="2">Uncharacterized protein</fullName>
    </submittedName>
</protein>
<comment type="caution">
    <text evidence="2">The sequence shown here is derived from an EMBL/GenBank/DDBJ whole genome shotgun (WGS) entry which is preliminary data.</text>
</comment>
<evidence type="ECO:0000313" key="3">
    <source>
        <dbReference type="Proteomes" id="UP001491310"/>
    </source>
</evidence>
<organism evidence="2 3">
    <name type="scientific">Coccomyxa subellipsoidea</name>
    <dbReference type="NCBI Taxonomy" id="248742"/>
    <lineage>
        <taxon>Eukaryota</taxon>
        <taxon>Viridiplantae</taxon>
        <taxon>Chlorophyta</taxon>
        <taxon>core chlorophytes</taxon>
        <taxon>Trebouxiophyceae</taxon>
        <taxon>Trebouxiophyceae incertae sedis</taxon>
        <taxon>Coccomyxaceae</taxon>
        <taxon>Coccomyxa</taxon>
    </lineage>
</organism>
<proteinExistence type="predicted"/>
<evidence type="ECO:0000313" key="2">
    <source>
        <dbReference type="EMBL" id="KAK9917487.1"/>
    </source>
</evidence>
<name>A0ABR2Z0M2_9CHLO</name>
<reference evidence="2 3" key="1">
    <citation type="journal article" date="2024" name="Nat. Commun.">
        <title>Phylogenomics reveals the evolutionary origins of lichenization in chlorophyte algae.</title>
        <authorList>
            <person name="Puginier C."/>
            <person name="Libourel C."/>
            <person name="Otte J."/>
            <person name="Skaloud P."/>
            <person name="Haon M."/>
            <person name="Grisel S."/>
            <person name="Petersen M."/>
            <person name="Berrin J.G."/>
            <person name="Delaux P.M."/>
            <person name="Dal Grande F."/>
            <person name="Keller J."/>
        </authorList>
    </citation>
    <scope>NUCLEOTIDE SEQUENCE [LARGE SCALE GENOMIC DNA]</scope>
    <source>
        <strain evidence="2 3">SAG 216-7</strain>
    </source>
</reference>
<feature type="region of interest" description="Disordered" evidence="1">
    <location>
        <begin position="1"/>
        <end position="20"/>
    </location>
</feature>
<accession>A0ABR2Z0M2</accession>
<evidence type="ECO:0000256" key="1">
    <source>
        <dbReference type="SAM" id="MobiDB-lite"/>
    </source>
</evidence>
<gene>
    <name evidence="2" type="ORF">WJX75_004951</name>
</gene>
<dbReference type="Proteomes" id="UP001491310">
    <property type="component" value="Unassembled WGS sequence"/>
</dbReference>
<keyword evidence="3" id="KW-1185">Reference proteome</keyword>
<dbReference type="EMBL" id="JALJOT010000002">
    <property type="protein sequence ID" value="KAK9917487.1"/>
    <property type="molecule type" value="Genomic_DNA"/>
</dbReference>